<evidence type="ECO:0000313" key="3">
    <source>
        <dbReference type="Proteomes" id="UP000784294"/>
    </source>
</evidence>
<accession>A0A3S5CRX9</accession>
<comment type="caution">
    <text evidence="2">The sequence shown here is derived from an EMBL/GenBank/DDBJ whole genome shotgun (WGS) entry which is preliminary data.</text>
</comment>
<feature type="compositionally biased region" description="Basic and acidic residues" evidence="1">
    <location>
        <begin position="1"/>
        <end position="15"/>
    </location>
</feature>
<organism evidence="2 3">
    <name type="scientific">Protopolystoma xenopodis</name>
    <dbReference type="NCBI Taxonomy" id="117903"/>
    <lineage>
        <taxon>Eukaryota</taxon>
        <taxon>Metazoa</taxon>
        <taxon>Spiralia</taxon>
        <taxon>Lophotrochozoa</taxon>
        <taxon>Platyhelminthes</taxon>
        <taxon>Monogenea</taxon>
        <taxon>Polyopisthocotylea</taxon>
        <taxon>Polystomatidea</taxon>
        <taxon>Polystomatidae</taxon>
        <taxon>Protopolystoma</taxon>
    </lineage>
</organism>
<gene>
    <name evidence="2" type="ORF">PXEA_LOCUS36568</name>
</gene>
<dbReference type="AlphaFoldDB" id="A0A3S5CRX9"/>
<feature type="compositionally biased region" description="Polar residues" evidence="1">
    <location>
        <begin position="16"/>
        <end position="30"/>
    </location>
</feature>
<protein>
    <submittedName>
        <fullName evidence="2">Uncharacterized protein</fullName>
    </submittedName>
</protein>
<reference evidence="2" key="1">
    <citation type="submission" date="2018-11" db="EMBL/GenBank/DDBJ databases">
        <authorList>
            <consortium name="Pathogen Informatics"/>
        </authorList>
    </citation>
    <scope>NUCLEOTIDE SEQUENCE</scope>
</reference>
<keyword evidence="3" id="KW-1185">Reference proteome</keyword>
<name>A0A3S5CRX9_9PLAT</name>
<evidence type="ECO:0000313" key="2">
    <source>
        <dbReference type="EMBL" id="VEL43128.1"/>
    </source>
</evidence>
<evidence type="ECO:0000256" key="1">
    <source>
        <dbReference type="SAM" id="MobiDB-lite"/>
    </source>
</evidence>
<dbReference type="Proteomes" id="UP000784294">
    <property type="component" value="Unassembled WGS sequence"/>
</dbReference>
<dbReference type="EMBL" id="CAAALY010278988">
    <property type="protein sequence ID" value="VEL43128.1"/>
    <property type="molecule type" value="Genomic_DNA"/>
</dbReference>
<sequence length="128" mass="13907">MAGPGDDSREWEEQLIRQNTSSGRPRNNRTCQPYSLIGLIISPRARACAEKPCVPEKRVGHESGRTGSGVSVLASLFGVVNHPQTAQGLHAIALALALAFDLSLDEPRRVQADRCTDRVFTTNSILPE</sequence>
<proteinExistence type="predicted"/>
<feature type="region of interest" description="Disordered" evidence="1">
    <location>
        <begin position="1"/>
        <end position="30"/>
    </location>
</feature>